<organism evidence="6 7">
    <name type="scientific">Paraburkholderia phenazinium</name>
    <dbReference type="NCBI Taxonomy" id="60549"/>
    <lineage>
        <taxon>Bacteria</taxon>
        <taxon>Pseudomonadati</taxon>
        <taxon>Pseudomonadota</taxon>
        <taxon>Betaproteobacteria</taxon>
        <taxon>Burkholderiales</taxon>
        <taxon>Burkholderiaceae</taxon>
        <taxon>Paraburkholderia</taxon>
    </lineage>
</organism>
<dbReference type="InterPro" id="IPR053138">
    <property type="entry name" value="N-alpha-Ac-DABA_deacetylase"/>
</dbReference>
<evidence type="ECO:0000313" key="6">
    <source>
        <dbReference type="EMBL" id="SDG19473.1"/>
    </source>
</evidence>
<keyword evidence="2" id="KW-0479">Metal-binding</keyword>
<evidence type="ECO:0000256" key="2">
    <source>
        <dbReference type="ARBA" id="ARBA00022723"/>
    </source>
</evidence>
<dbReference type="OrthoDB" id="9782876at2"/>
<dbReference type="GO" id="GO:0046872">
    <property type="term" value="F:metal ion binding"/>
    <property type="evidence" value="ECO:0007669"/>
    <property type="project" value="UniProtKB-KW"/>
</dbReference>
<evidence type="ECO:0000256" key="3">
    <source>
        <dbReference type="ARBA" id="ARBA00022801"/>
    </source>
</evidence>
<name>A0A1G7S903_9BURK</name>
<dbReference type="GO" id="GO:0016788">
    <property type="term" value="F:hydrolase activity, acting on ester bonds"/>
    <property type="evidence" value="ECO:0007669"/>
    <property type="project" value="InterPro"/>
</dbReference>
<evidence type="ECO:0000259" key="5">
    <source>
        <dbReference type="Pfam" id="PF24827"/>
    </source>
</evidence>
<comment type="cofactor">
    <cofactor evidence="1">
        <name>Zn(2+)</name>
        <dbReference type="ChEBI" id="CHEBI:29105"/>
    </cofactor>
</comment>
<dbReference type="Proteomes" id="UP000199706">
    <property type="component" value="Unassembled WGS sequence"/>
</dbReference>
<evidence type="ECO:0000313" key="7">
    <source>
        <dbReference type="Proteomes" id="UP000199706"/>
    </source>
</evidence>
<dbReference type="CDD" id="cd06252">
    <property type="entry name" value="M14_ASTE_ASPA-like"/>
    <property type="match status" value="1"/>
</dbReference>
<dbReference type="PANTHER" id="PTHR37326">
    <property type="entry name" value="BLL3975 PROTEIN"/>
    <property type="match status" value="1"/>
</dbReference>
<sequence length="337" mass="36275">MESQQTNPIRSEIDLDSNGKHTGYLRLPHSVHRSAYGWIPIPIASIRNGDGPVVLIMAGNHGDEYEGQILVSQLIREVDASMVRGQLILLPMANFPAAEAGLRTSPLDGGNLNRTFPGDPAGTPTELIADYIEHSLLARAQYLIDLHSGGSSLTYHGANMLAIEPRDADEAVQLRALLAAFGLPKAFLHPANPVHAATAARRQGAISILTELGGGGTVQPQLLREARQGLLHLLGFIGLLHGPLLPDSAPGSTRFMRVSGSRHYVYAYDRGLYEPLIELGEQVSAGQPAARIHFPETPLREPVTLHFASAGEVVCKRVPALVQRGDCLLHLAEPVDQ</sequence>
<dbReference type="RefSeq" id="WP_090682537.1">
    <property type="nucleotide sequence ID" value="NZ_CADERL010000002.1"/>
</dbReference>
<feature type="domain" description="Succinylglutamate desuccinylase/Aspartoacylase catalytic" evidence="5">
    <location>
        <begin position="51"/>
        <end position="236"/>
    </location>
</feature>
<accession>A0A1G7S903</accession>
<gene>
    <name evidence="6" type="ORF">SAMN05216466_102429</name>
</gene>
<dbReference type="AlphaFoldDB" id="A0A1G7S903"/>
<dbReference type="PIRSF" id="PIRSF039012">
    <property type="entry name" value="ASP"/>
    <property type="match status" value="1"/>
</dbReference>
<evidence type="ECO:0000256" key="1">
    <source>
        <dbReference type="ARBA" id="ARBA00001947"/>
    </source>
</evidence>
<dbReference type="GO" id="GO:0016811">
    <property type="term" value="F:hydrolase activity, acting on carbon-nitrogen (but not peptide) bonds, in linear amides"/>
    <property type="evidence" value="ECO:0007669"/>
    <property type="project" value="InterPro"/>
</dbReference>
<dbReference type="EMBL" id="FNCJ01000002">
    <property type="protein sequence ID" value="SDG19473.1"/>
    <property type="molecule type" value="Genomic_DNA"/>
</dbReference>
<dbReference type="PANTHER" id="PTHR37326:SF1">
    <property type="entry name" value="BLL3975 PROTEIN"/>
    <property type="match status" value="1"/>
</dbReference>
<dbReference type="InterPro" id="IPR043795">
    <property type="entry name" value="N-alpha-Ac-DABA-like"/>
</dbReference>
<dbReference type="Pfam" id="PF24827">
    <property type="entry name" value="AstE_AspA_cat"/>
    <property type="match status" value="1"/>
</dbReference>
<proteinExistence type="predicted"/>
<evidence type="ECO:0000256" key="4">
    <source>
        <dbReference type="ARBA" id="ARBA00022833"/>
    </source>
</evidence>
<dbReference type="Gene3D" id="3.40.630.10">
    <property type="entry name" value="Zn peptidases"/>
    <property type="match status" value="1"/>
</dbReference>
<protein>
    <recommendedName>
        <fullName evidence="5">Succinylglutamate desuccinylase/Aspartoacylase catalytic domain-containing protein</fullName>
    </recommendedName>
</protein>
<keyword evidence="4" id="KW-0862">Zinc</keyword>
<dbReference type="SUPFAM" id="SSF53187">
    <property type="entry name" value="Zn-dependent exopeptidases"/>
    <property type="match status" value="1"/>
</dbReference>
<dbReference type="InterPro" id="IPR055438">
    <property type="entry name" value="AstE_AspA_cat"/>
</dbReference>
<reference evidence="6 7" key="1">
    <citation type="submission" date="2016-10" db="EMBL/GenBank/DDBJ databases">
        <authorList>
            <person name="de Groot N.N."/>
        </authorList>
    </citation>
    <scope>NUCLEOTIDE SEQUENCE [LARGE SCALE GENOMIC DNA]</scope>
    <source>
        <strain evidence="6 7">LMG 2247</strain>
    </source>
</reference>
<keyword evidence="3" id="KW-0378">Hydrolase</keyword>